<evidence type="ECO:0000313" key="3">
    <source>
        <dbReference type="Proteomes" id="UP000604381"/>
    </source>
</evidence>
<dbReference type="Proteomes" id="UP000604381">
    <property type="component" value="Unassembled WGS sequence"/>
</dbReference>
<dbReference type="SUPFAM" id="SSF57716">
    <property type="entry name" value="Glucocorticoid receptor-like (DNA-binding domain)"/>
    <property type="match status" value="1"/>
</dbReference>
<protein>
    <submittedName>
        <fullName evidence="2">RNA polymerase-binding protein DksA</fullName>
    </submittedName>
</protein>
<name>A0A930UIZ5_9GAMM</name>
<evidence type="ECO:0000313" key="2">
    <source>
        <dbReference type="EMBL" id="MBF2735797.1"/>
    </source>
</evidence>
<dbReference type="EMBL" id="JADHEI010000052">
    <property type="protein sequence ID" value="MBF2735797.1"/>
    <property type="molecule type" value="Genomic_DNA"/>
</dbReference>
<proteinExistence type="predicted"/>
<organism evidence="2 3">
    <name type="scientific">Candidatus Amphirhobacter heronislandensis</name>
    <dbReference type="NCBI Taxonomy" id="1732024"/>
    <lineage>
        <taxon>Bacteria</taxon>
        <taxon>Pseudomonadati</taxon>
        <taxon>Pseudomonadota</taxon>
        <taxon>Gammaproteobacteria</taxon>
        <taxon>Candidatus Tethybacterales</taxon>
        <taxon>Candidatus Tethybacteraceae</taxon>
        <taxon>Candidatus Amphirhobacter</taxon>
    </lineage>
</organism>
<evidence type="ECO:0000256" key="1">
    <source>
        <dbReference type="PROSITE-ProRule" id="PRU00510"/>
    </source>
</evidence>
<accession>A0A930UIZ5</accession>
<dbReference type="PROSITE" id="PS51128">
    <property type="entry name" value="ZF_DKSA_2"/>
    <property type="match status" value="1"/>
</dbReference>
<sequence length="36" mass="4057">EDCGVQIGIKRMASRPMATKCIDCKNFQEDLEKNAL</sequence>
<comment type="caution">
    <text evidence="2">The sequence shown here is derived from an EMBL/GenBank/DDBJ whole genome shotgun (WGS) entry which is preliminary data.</text>
</comment>
<dbReference type="AlphaFoldDB" id="A0A930UIZ5"/>
<feature type="non-terminal residue" evidence="2">
    <location>
        <position position="1"/>
    </location>
</feature>
<keyword evidence="3" id="KW-1185">Reference proteome</keyword>
<gene>
    <name evidence="2" type="ORF">ISN26_06985</name>
</gene>
<comment type="caution">
    <text evidence="1">Lacks conserved residue(s) required for the propagation of feature annotation.</text>
</comment>
<reference evidence="2" key="1">
    <citation type="submission" date="2020-10" db="EMBL/GenBank/DDBJ databases">
        <title>An improved Amphimedon queenslandica hologenome assembly reveals how three proteobacterial symbionts can extend the metabolic phenotypic of their marine sponge host.</title>
        <authorList>
            <person name="Degnan B."/>
            <person name="Degnan S."/>
            <person name="Xiang X."/>
        </authorList>
    </citation>
    <scope>NUCLEOTIDE SEQUENCE</scope>
    <source>
        <strain evidence="2">AqS2</strain>
    </source>
</reference>
<dbReference type="Gene3D" id="1.20.120.910">
    <property type="entry name" value="DksA, coiled-coil domain"/>
    <property type="match status" value="1"/>
</dbReference>